<dbReference type="PANTHER" id="PTHR42990:SF1">
    <property type="entry name" value="AAA+ ATPASE DOMAIN-CONTAINING PROTEIN"/>
    <property type="match status" value="1"/>
</dbReference>
<dbReference type="PANTHER" id="PTHR42990">
    <property type="entry name" value="ATPASE"/>
    <property type="match status" value="1"/>
</dbReference>
<keyword evidence="2" id="KW-1185">Reference proteome</keyword>
<dbReference type="AlphaFoldDB" id="A0A8J3CY75"/>
<dbReference type="Proteomes" id="UP000642809">
    <property type="component" value="Unassembled WGS sequence"/>
</dbReference>
<accession>A0A8J3CY75</accession>
<proteinExistence type="predicted"/>
<name>A0A8J3CY75_9BACT</name>
<reference evidence="1" key="1">
    <citation type="journal article" date="2014" name="Int. J. Syst. Evol. Microbiol.">
        <title>Complete genome sequence of Corynebacterium casei LMG S-19264T (=DSM 44701T), isolated from a smear-ripened cheese.</title>
        <authorList>
            <consortium name="US DOE Joint Genome Institute (JGI-PGF)"/>
            <person name="Walter F."/>
            <person name="Albersmeier A."/>
            <person name="Kalinowski J."/>
            <person name="Ruckert C."/>
        </authorList>
    </citation>
    <scope>NUCLEOTIDE SEQUENCE</scope>
    <source>
        <strain evidence="1">KCTC 23224</strain>
    </source>
</reference>
<comment type="caution">
    <text evidence="1">The sequence shown here is derived from an EMBL/GenBank/DDBJ whole genome shotgun (WGS) entry which is preliminary data.</text>
</comment>
<dbReference type="RefSeq" id="WP_229800633.1">
    <property type="nucleotide sequence ID" value="NZ_BMYF01000016.1"/>
</dbReference>
<evidence type="ECO:0000313" key="1">
    <source>
        <dbReference type="EMBL" id="GHB43593.1"/>
    </source>
</evidence>
<organism evidence="1 2">
    <name type="scientific">Mongoliitalea lutea</name>
    <dbReference type="NCBI Taxonomy" id="849756"/>
    <lineage>
        <taxon>Bacteria</taxon>
        <taxon>Pseudomonadati</taxon>
        <taxon>Bacteroidota</taxon>
        <taxon>Cytophagia</taxon>
        <taxon>Cytophagales</taxon>
        <taxon>Cyclobacteriaceae</taxon>
        <taxon>Mongoliitalea</taxon>
    </lineage>
</organism>
<gene>
    <name evidence="1" type="ORF">GCM10008106_25710</name>
</gene>
<protein>
    <submittedName>
        <fullName evidence="1">Uncharacterized protein</fullName>
    </submittedName>
</protein>
<evidence type="ECO:0000313" key="2">
    <source>
        <dbReference type="Proteomes" id="UP000642809"/>
    </source>
</evidence>
<sequence length="71" mass="8141">MVRLYMGNLRFSLTLPRFGDFMVDETYVFEVGGPSKTSEQIQGVPNAYLVEDDIKFGNGKKIPLWLFGFLF</sequence>
<dbReference type="EMBL" id="BMYF01000016">
    <property type="protein sequence ID" value="GHB43593.1"/>
    <property type="molecule type" value="Genomic_DNA"/>
</dbReference>
<reference evidence="1" key="2">
    <citation type="submission" date="2020-09" db="EMBL/GenBank/DDBJ databases">
        <authorList>
            <person name="Sun Q."/>
            <person name="Kim S."/>
        </authorList>
    </citation>
    <scope>NUCLEOTIDE SEQUENCE</scope>
    <source>
        <strain evidence="1">KCTC 23224</strain>
    </source>
</reference>